<dbReference type="UniPathway" id="UPA00148"/>
<accession>A0A3D9BT13</accession>
<evidence type="ECO:0000256" key="4">
    <source>
        <dbReference type="ARBA" id="ARBA00012285"/>
    </source>
</evidence>
<dbReference type="Gene3D" id="3.40.640.10">
    <property type="entry name" value="Type I PLP-dependent aspartate aminotransferase-like (Major domain)"/>
    <property type="match status" value="1"/>
</dbReference>
<comment type="function">
    <text evidence="2">Decarboxylates L-threonine-O-3-phosphate to yield (R)-1-amino-2-propanol O-2-phosphate, the precursor for the linkage between the nucleotide loop and the corrin ring in cobalamin.</text>
</comment>
<evidence type="ECO:0000313" key="11">
    <source>
        <dbReference type="EMBL" id="REC56526.1"/>
    </source>
</evidence>
<proteinExistence type="predicted"/>
<dbReference type="Proteomes" id="UP000257131">
    <property type="component" value="Unassembled WGS sequence"/>
</dbReference>
<dbReference type="EC" id="4.1.1.81" evidence="4"/>
<organism evidence="11 12">
    <name type="scientific">Rhodosalinus sediminis</name>
    <dbReference type="NCBI Taxonomy" id="1940533"/>
    <lineage>
        <taxon>Bacteria</taxon>
        <taxon>Pseudomonadati</taxon>
        <taxon>Pseudomonadota</taxon>
        <taxon>Alphaproteobacteria</taxon>
        <taxon>Rhodobacterales</taxon>
        <taxon>Paracoccaceae</taxon>
        <taxon>Rhodosalinus</taxon>
    </lineage>
</organism>
<sequence length="323" mass="33639">MRDHGGDLDRARAAHGPGDWLDLSTGINAAPYPVGPLPPDAWCALPTRETLARLEAAARSAYAAAPEAPCVALAGAQAAIQLVPRLAPPGAARVVTPTYNEHAGALEAQGWRVAPVETAEDLRGATLGVVVNPNNPDGRRWPPETLMAVARDVGLLVVDESFADTAPELSLLPRLGAAGGRIVVLRSFGKFFGLAGLRLGFALGDAEAVARLRALAGPWAVSGPAAAVGTAALGDAAWQAATRARLAGDAQRLDRIAARAGWRGVGGTALFRTYDTGDAAAAQARLATARIWSRVFPYSDRWLRLGLPGDAAGWRRLERALAP</sequence>
<comment type="catalytic activity">
    <reaction evidence="9">
        <text>O-phospho-L-threonine + H(+) = (R)-1-aminopropan-2-yl phosphate + CO2</text>
        <dbReference type="Rhea" id="RHEA:11492"/>
        <dbReference type="ChEBI" id="CHEBI:15378"/>
        <dbReference type="ChEBI" id="CHEBI:16526"/>
        <dbReference type="ChEBI" id="CHEBI:58563"/>
        <dbReference type="ChEBI" id="CHEBI:58675"/>
        <dbReference type="EC" id="4.1.1.81"/>
    </reaction>
</comment>
<dbReference type="InterPro" id="IPR015424">
    <property type="entry name" value="PyrdxlP-dep_Trfase"/>
</dbReference>
<dbReference type="GO" id="GO:0009236">
    <property type="term" value="P:cobalamin biosynthetic process"/>
    <property type="evidence" value="ECO:0007669"/>
    <property type="project" value="UniProtKB-UniPathway"/>
</dbReference>
<dbReference type="InterPro" id="IPR015422">
    <property type="entry name" value="PyrdxlP-dep_Trfase_small"/>
</dbReference>
<keyword evidence="5" id="KW-0169">Cobalamin biosynthesis</keyword>
<evidence type="ECO:0000256" key="5">
    <source>
        <dbReference type="ARBA" id="ARBA00022573"/>
    </source>
</evidence>
<dbReference type="EMBL" id="QOHR01000011">
    <property type="protein sequence ID" value="REC56526.1"/>
    <property type="molecule type" value="Genomic_DNA"/>
</dbReference>
<dbReference type="OrthoDB" id="9799304at2"/>
<dbReference type="AlphaFoldDB" id="A0A3D9BT13"/>
<dbReference type="PANTHER" id="PTHR42885">
    <property type="entry name" value="HISTIDINOL-PHOSPHATE AMINOTRANSFERASE-RELATED"/>
    <property type="match status" value="1"/>
</dbReference>
<evidence type="ECO:0000256" key="1">
    <source>
        <dbReference type="ARBA" id="ARBA00001933"/>
    </source>
</evidence>
<dbReference type="InterPro" id="IPR004839">
    <property type="entry name" value="Aminotransferase_I/II_large"/>
</dbReference>
<evidence type="ECO:0000256" key="8">
    <source>
        <dbReference type="ARBA" id="ARBA00029996"/>
    </source>
</evidence>
<dbReference type="Gene3D" id="3.90.1150.10">
    <property type="entry name" value="Aspartate Aminotransferase, domain 1"/>
    <property type="match status" value="1"/>
</dbReference>
<name>A0A3D9BT13_9RHOB</name>
<keyword evidence="6" id="KW-0663">Pyridoxal phosphate</keyword>
<gene>
    <name evidence="11" type="ORF">DRV84_09635</name>
</gene>
<dbReference type="InterPro" id="IPR004838">
    <property type="entry name" value="NHTrfase_class1_PyrdxlP-BS"/>
</dbReference>
<protein>
    <recommendedName>
        <fullName evidence="4">threonine-phosphate decarboxylase</fullName>
        <ecNumber evidence="4">4.1.1.81</ecNumber>
    </recommendedName>
    <alternativeName>
        <fullName evidence="8">L-threonine-O-3-phosphate decarboxylase</fullName>
    </alternativeName>
</protein>
<evidence type="ECO:0000256" key="9">
    <source>
        <dbReference type="ARBA" id="ARBA00048531"/>
    </source>
</evidence>
<comment type="cofactor">
    <cofactor evidence="1">
        <name>pyridoxal 5'-phosphate</name>
        <dbReference type="ChEBI" id="CHEBI:597326"/>
    </cofactor>
</comment>
<reference evidence="11 12" key="1">
    <citation type="journal article" date="2017" name="Int. J. Syst. Evol. Microbiol.">
        <title>Rhodosalinus sediminis gen. nov., sp. nov., isolated from marine saltern.</title>
        <authorList>
            <person name="Guo L.Y."/>
            <person name="Ling S.K."/>
            <person name="Li C.M."/>
            <person name="Chen G.J."/>
            <person name="Du Z.J."/>
        </authorList>
    </citation>
    <scope>NUCLEOTIDE SEQUENCE [LARGE SCALE GENOMIC DNA]</scope>
    <source>
        <strain evidence="11 12">WDN1C137</strain>
    </source>
</reference>
<comment type="pathway">
    <text evidence="3">Cofactor biosynthesis; adenosylcobalamin biosynthesis.</text>
</comment>
<dbReference type="RefSeq" id="WP_115979786.1">
    <property type="nucleotide sequence ID" value="NZ_QOHR01000011.1"/>
</dbReference>
<dbReference type="CDD" id="cd00609">
    <property type="entry name" value="AAT_like"/>
    <property type="match status" value="1"/>
</dbReference>
<feature type="domain" description="Aminotransferase class I/classII large" evidence="10">
    <location>
        <begin position="61"/>
        <end position="307"/>
    </location>
</feature>
<dbReference type="Pfam" id="PF00155">
    <property type="entry name" value="Aminotran_1_2"/>
    <property type="match status" value="1"/>
</dbReference>
<dbReference type="InterPro" id="IPR015421">
    <property type="entry name" value="PyrdxlP-dep_Trfase_major"/>
</dbReference>
<dbReference type="InterPro" id="IPR005860">
    <property type="entry name" value="CobD"/>
</dbReference>
<evidence type="ECO:0000256" key="2">
    <source>
        <dbReference type="ARBA" id="ARBA00003444"/>
    </source>
</evidence>
<dbReference type="SUPFAM" id="SSF53383">
    <property type="entry name" value="PLP-dependent transferases"/>
    <property type="match status" value="1"/>
</dbReference>
<keyword evidence="7 11" id="KW-0456">Lyase</keyword>
<dbReference type="GO" id="GO:0048472">
    <property type="term" value="F:threonine-phosphate decarboxylase activity"/>
    <property type="evidence" value="ECO:0007669"/>
    <property type="project" value="UniProtKB-EC"/>
</dbReference>
<evidence type="ECO:0000256" key="7">
    <source>
        <dbReference type="ARBA" id="ARBA00023239"/>
    </source>
</evidence>
<evidence type="ECO:0000313" key="12">
    <source>
        <dbReference type="Proteomes" id="UP000257131"/>
    </source>
</evidence>
<dbReference type="GO" id="GO:0030170">
    <property type="term" value="F:pyridoxal phosphate binding"/>
    <property type="evidence" value="ECO:0007669"/>
    <property type="project" value="InterPro"/>
</dbReference>
<comment type="caution">
    <text evidence="11">The sequence shown here is derived from an EMBL/GenBank/DDBJ whole genome shotgun (WGS) entry which is preliminary data.</text>
</comment>
<evidence type="ECO:0000256" key="3">
    <source>
        <dbReference type="ARBA" id="ARBA00004953"/>
    </source>
</evidence>
<evidence type="ECO:0000259" key="10">
    <source>
        <dbReference type="Pfam" id="PF00155"/>
    </source>
</evidence>
<dbReference type="PANTHER" id="PTHR42885:SF1">
    <property type="entry name" value="THREONINE-PHOSPHATE DECARBOXYLASE"/>
    <property type="match status" value="1"/>
</dbReference>
<dbReference type="PROSITE" id="PS00105">
    <property type="entry name" value="AA_TRANSFER_CLASS_1"/>
    <property type="match status" value="1"/>
</dbReference>
<evidence type="ECO:0000256" key="6">
    <source>
        <dbReference type="ARBA" id="ARBA00022898"/>
    </source>
</evidence>
<dbReference type="NCBIfam" id="TIGR01140">
    <property type="entry name" value="L_thr_O3P_dcar"/>
    <property type="match status" value="1"/>
</dbReference>
<keyword evidence="12" id="KW-1185">Reference proteome</keyword>